<dbReference type="OrthoDB" id="61900at2759"/>
<dbReference type="GeneID" id="19905504"/>
<feature type="domain" description="DUF7708" evidence="1">
    <location>
        <begin position="1"/>
        <end position="69"/>
    </location>
</feature>
<organism evidence="2 3">
    <name type="scientific">Coniosporium apollinis (strain CBS 100218)</name>
    <name type="common">Rock-inhabiting black yeast</name>
    <dbReference type="NCBI Taxonomy" id="1168221"/>
    <lineage>
        <taxon>Eukaryota</taxon>
        <taxon>Fungi</taxon>
        <taxon>Dikarya</taxon>
        <taxon>Ascomycota</taxon>
        <taxon>Pezizomycotina</taxon>
        <taxon>Dothideomycetes</taxon>
        <taxon>Dothideomycetes incertae sedis</taxon>
        <taxon>Coniosporium</taxon>
    </lineage>
</organism>
<protein>
    <recommendedName>
        <fullName evidence="1">DUF7708 domain-containing protein</fullName>
    </recommendedName>
</protein>
<keyword evidence="3" id="KW-1185">Reference proteome</keyword>
<evidence type="ECO:0000313" key="2">
    <source>
        <dbReference type="EMBL" id="EON68935.1"/>
    </source>
</evidence>
<sequence length="156" mass="17831">MKDAISSLYAHIILFFQQAVKWYNMGPAGRAISAIFKPYELGYKDTVEYIKICLETVNNIVDAAAGAEIRDINIIIQLQSQKVHEMQVQLKEMQMKIDGRINEVLQVVTILGHKTLTENVQLDVRDMKPRICDIQFSHIMDILTPKSSPEDLLRKS</sequence>
<gene>
    <name evidence="2" type="ORF">W97_08193</name>
</gene>
<evidence type="ECO:0000313" key="3">
    <source>
        <dbReference type="Proteomes" id="UP000016924"/>
    </source>
</evidence>
<dbReference type="InterPro" id="IPR056125">
    <property type="entry name" value="DUF7708"/>
</dbReference>
<evidence type="ECO:0000259" key="1">
    <source>
        <dbReference type="Pfam" id="PF24809"/>
    </source>
</evidence>
<reference evidence="3" key="1">
    <citation type="submission" date="2012-06" db="EMBL/GenBank/DDBJ databases">
        <title>The genome sequence of Coniosporium apollinis CBS 100218.</title>
        <authorList>
            <consortium name="The Broad Institute Genome Sequencing Platform"/>
            <person name="Cuomo C."/>
            <person name="Gorbushina A."/>
            <person name="Noack S."/>
            <person name="Walker B."/>
            <person name="Young S.K."/>
            <person name="Zeng Q."/>
            <person name="Gargeya S."/>
            <person name="Fitzgerald M."/>
            <person name="Haas B."/>
            <person name="Abouelleil A."/>
            <person name="Alvarado L."/>
            <person name="Arachchi H.M."/>
            <person name="Berlin A.M."/>
            <person name="Chapman S.B."/>
            <person name="Goldberg J."/>
            <person name="Griggs A."/>
            <person name="Gujja S."/>
            <person name="Hansen M."/>
            <person name="Howarth C."/>
            <person name="Imamovic A."/>
            <person name="Larimer J."/>
            <person name="McCowan C."/>
            <person name="Montmayeur A."/>
            <person name="Murphy C."/>
            <person name="Neiman D."/>
            <person name="Pearson M."/>
            <person name="Priest M."/>
            <person name="Roberts A."/>
            <person name="Saif S."/>
            <person name="Shea T."/>
            <person name="Sisk P."/>
            <person name="Sykes S."/>
            <person name="Wortman J."/>
            <person name="Nusbaum C."/>
            <person name="Birren B."/>
        </authorList>
    </citation>
    <scope>NUCLEOTIDE SEQUENCE [LARGE SCALE GENOMIC DNA]</scope>
    <source>
        <strain evidence="3">CBS 100218</strain>
    </source>
</reference>
<dbReference type="RefSeq" id="XP_007784252.1">
    <property type="nucleotide sequence ID" value="XM_007786062.1"/>
</dbReference>
<proteinExistence type="predicted"/>
<dbReference type="Proteomes" id="UP000016924">
    <property type="component" value="Unassembled WGS sequence"/>
</dbReference>
<dbReference type="Pfam" id="PF24809">
    <property type="entry name" value="DUF7708"/>
    <property type="match status" value="1"/>
</dbReference>
<dbReference type="STRING" id="1168221.R7Z415"/>
<dbReference type="EMBL" id="JH767603">
    <property type="protein sequence ID" value="EON68935.1"/>
    <property type="molecule type" value="Genomic_DNA"/>
</dbReference>
<accession>R7Z415</accession>
<name>R7Z415_CONA1</name>
<dbReference type="AlphaFoldDB" id="R7Z415"/>
<dbReference type="HOGENOM" id="CLU_1686467_0_0_1"/>